<proteinExistence type="predicted"/>
<dbReference type="GO" id="GO:0008998">
    <property type="term" value="F:ribonucleoside-triphosphate reductase (thioredoxin) activity"/>
    <property type="evidence" value="ECO:0007669"/>
    <property type="project" value="InterPro"/>
</dbReference>
<reference evidence="1" key="1">
    <citation type="journal article" date="2014" name="Front. Microbiol.">
        <title>High frequency of phylogenetically diverse reductive dehalogenase-homologous genes in deep subseafloor sedimentary metagenomes.</title>
        <authorList>
            <person name="Kawai M."/>
            <person name="Futagami T."/>
            <person name="Toyoda A."/>
            <person name="Takaki Y."/>
            <person name="Nishi S."/>
            <person name="Hori S."/>
            <person name="Arai W."/>
            <person name="Tsubouchi T."/>
            <person name="Morono Y."/>
            <person name="Uchiyama I."/>
            <person name="Ito T."/>
            <person name="Fujiyama A."/>
            <person name="Inagaki F."/>
            <person name="Takami H."/>
        </authorList>
    </citation>
    <scope>NUCLEOTIDE SEQUENCE</scope>
    <source>
        <strain evidence="1">Expedition CK06-06</strain>
    </source>
</reference>
<feature type="non-terminal residue" evidence="1">
    <location>
        <position position="40"/>
    </location>
</feature>
<dbReference type="EMBL" id="BART01017175">
    <property type="protein sequence ID" value="GAG75402.1"/>
    <property type="molecule type" value="Genomic_DNA"/>
</dbReference>
<dbReference type="InterPro" id="IPR012833">
    <property type="entry name" value="NrdD"/>
</dbReference>
<dbReference type="Gene3D" id="3.20.70.20">
    <property type="match status" value="1"/>
</dbReference>
<dbReference type="AlphaFoldDB" id="X1B237"/>
<comment type="caution">
    <text evidence="1">The sequence shown here is derived from an EMBL/GenBank/DDBJ whole genome shotgun (WGS) entry which is preliminary data.</text>
</comment>
<accession>X1B237</accession>
<sequence>MREKLMDYQNETDNIYNLEATPGEGAAFRLAKTDKEKFPE</sequence>
<evidence type="ECO:0000313" key="1">
    <source>
        <dbReference type="EMBL" id="GAG75402.1"/>
    </source>
</evidence>
<dbReference type="SUPFAM" id="SSF51998">
    <property type="entry name" value="PFL-like glycyl radical enzymes"/>
    <property type="match status" value="1"/>
</dbReference>
<name>X1B237_9ZZZZ</name>
<dbReference type="Pfam" id="PF13597">
    <property type="entry name" value="NRDD"/>
    <property type="match status" value="1"/>
</dbReference>
<protein>
    <submittedName>
        <fullName evidence="1">Uncharacterized protein</fullName>
    </submittedName>
</protein>
<dbReference type="GO" id="GO:0006260">
    <property type="term" value="P:DNA replication"/>
    <property type="evidence" value="ECO:0007669"/>
    <property type="project" value="InterPro"/>
</dbReference>
<organism evidence="1">
    <name type="scientific">marine sediment metagenome</name>
    <dbReference type="NCBI Taxonomy" id="412755"/>
    <lineage>
        <taxon>unclassified sequences</taxon>
        <taxon>metagenomes</taxon>
        <taxon>ecological metagenomes</taxon>
    </lineage>
</organism>
<gene>
    <name evidence="1" type="ORF">S01H4_32771</name>
</gene>